<evidence type="ECO:0000313" key="1">
    <source>
        <dbReference type="EMBL" id="OJA12433.1"/>
    </source>
</evidence>
<dbReference type="Proteomes" id="UP000183567">
    <property type="component" value="Unassembled WGS sequence"/>
</dbReference>
<dbReference type="STRING" id="180088.A0A1J8QFR2"/>
<organism evidence="1 2">
    <name type="scientific">Rhizopogon vesiculosus</name>
    <dbReference type="NCBI Taxonomy" id="180088"/>
    <lineage>
        <taxon>Eukaryota</taxon>
        <taxon>Fungi</taxon>
        <taxon>Dikarya</taxon>
        <taxon>Basidiomycota</taxon>
        <taxon>Agaricomycotina</taxon>
        <taxon>Agaricomycetes</taxon>
        <taxon>Agaricomycetidae</taxon>
        <taxon>Boletales</taxon>
        <taxon>Suillineae</taxon>
        <taxon>Rhizopogonaceae</taxon>
        <taxon>Rhizopogon</taxon>
    </lineage>
</organism>
<keyword evidence="2" id="KW-1185">Reference proteome</keyword>
<name>A0A1J8QFR2_9AGAM</name>
<dbReference type="OrthoDB" id="10381485at2759"/>
<reference evidence="1 2" key="1">
    <citation type="submission" date="2016-03" db="EMBL/GenBank/DDBJ databases">
        <title>Comparative genomics of the ectomycorrhizal sister species Rhizopogon vinicolor and Rhizopogon vesiculosus (Basidiomycota: Boletales) reveals a divergence of the mating type B locus.</title>
        <authorList>
            <person name="Mujic A.B."/>
            <person name="Kuo A."/>
            <person name="Tritt A."/>
            <person name="Lipzen A."/>
            <person name="Chen C."/>
            <person name="Johnson J."/>
            <person name="Sharma A."/>
            <person name="Barry K."/>
            <person name="Grigoriev I.V."/>
            <person name="Spatafora J.W."/>
        </authorList>
    </citation>
    <scope>NUCLEOTIDE SEQUENCE [LARGE SCALE GENOMIC DNA]</scope>
    <source>
        <strain evidence="1 2">AM-OR11-056</strain>
    </source>
</reference>
<accession>A0A1J8QFR2</accession>
<sequence length="128" mass="14682">MSISHLATMLELPDLIGYISLSLNLGSSFDAKDVIPVRPVVPFYRMKDGKARDAHEVMIMFPVHVDEVGVSSKQPFAYVCARKFAITSRYRPPEAYYPEDEFQRNYAFFVNPVRWAQLERTTSEGDED</sequence>
<dbReference type="EMBL" id="LVVM01004667">
    <property type="protein sequence ID" value="OJA12433.1"/>
    <property type="molecule type" value="Genomic_DNA"/>
</dbReference>
<proteinExistence type="predicted"/>
<gene>
    <name evidence="1" type="ORF">AZE42_08091</name>
</gene>
<dbReference type="AlphaFoldDB" id="A0A1J8QFR2"/>
<comment type="caution">
    <text evidence="1">The sequence shown here is derived from an EMBL/GenBank/DDBJ whole genome shotgun (WGS) entry which is preliminary data.</text>
</comment>
<protein>
    <submittedName>
        <fullName evidence="1">Uncharacterized protein</fullName>
    </submittedName>
</protein>
<evidence type="ECO:0000313" key="2">
    <source>
        <dbReference type="Proteomes" id="UP000183567"/>
    </source>
</evidence>